<dbReference type="PROSITE" id="PS50109">
    <property type="entry name" value="HIS_KIN"/>
    <property type="match status" value="1"/>
</dbReference>
<sequence>MLLFSLVLSFVATGLQLLSDYREERARLIELQERVADMLAPTLAINLDRGLWADAERQVDGLLSLPGIQFVQVSTHEGRVFERGAPLGSRMLERVRPLRVEDPTGESRVVGRLGLVSSLEPLYQQMWQQAMLSLLIHGIVVLVGALGLMLIVRMTLTRHLETMADYARELDFDALIAPLKLKRSSRGRPDELGELEKALNTMRTQLLGQARQIRESEVHFQDERDAAVRANQAKNLFLANVSHELRTPLQSVLGYASLLEDSLQASQLDPEQRDYVLTLKRSAENLSSIINDLLDISRMEAGKLTLESLPFDLRETLEDVVTMLGPKARDKRLALETRVDPHLPSGVLGDPIRCRQIMLNLVANAIRFTDSGHIMISAEVLDRTAKGMVKLRLSVEDTGSGIAPEDLPLIYEPYVHFEQRASRELSDAGLGLTVCRQLVELMNGQLEVESTPGKGSTFWVALKLPVARETSAHVRVDTRAIRGTRILVADSYELSRKLSLDLLAGFGAEAQGVRSAGEVLQRLEEAVEVNRPFSALLVDGFLPDMDCDQLCQRIRASKHHCDTRILVLSSNPQRGDAEHFRQAGADAFLSKALRESLLGPLLQQMFTGRHSKNRTFLTRFSLVTAAPWSPRPAELPCAEIKVLLVEDNPVNRALTERILGKFGARVVSVNDGEAAVERFQYEGFDLVFMDCVLPGIDGFETTRRLRKIEQEKSRAPVPVVALTANAMEKDEEMCREAGMDAFVAKPVTQDMLRAVLVQFCPGTRAGLSAEAAPTTSGSSSA</sequence>
<evidence type="ECO:0000259" key="11">
    <source>
        <dbReference type="PROSITE" id="PS50110"/>
    </source>
</evidence>
<feature type="domain" description="Response regulatory" evidence="11">
    <location>
        <begin position="641"/>
        <end position="760"/>
    </location>
</feature>
<keyword evidence="9" id="KW-1133">Transmembrane helix</keyword>
<dbReference type="InterPro" id="IPR004358">
    <property type="entry name" value="Sig_transdc_His_kin-like_C"/>
</dbReference>
<dbReference type="Pfam" id="PF00512">
    <property type="entry name" value="HisKA"/>
    <property type="match status" value="1"/>
</dbReference>
<dbReference type="PRINTS" id="PR00344">
    <property type="entry name" value="BCTRLSENSOR"/>
</dbReference>
<evidence type="ECO:0000256" key="7">
    <source>
        <dbReference type="ARBA" id="ARBA00023012"/>
    </source>
</evidence>
<keyword evidence="4 8" id="KW-0597">Phosphoprotein</keyword>
<evidence type="ECO:0000256" key="2">
    <source>
        <dbReference type="ARBA" id="ARBA00004370"/>
    </source>
</evidence>
<dbReference type="Proteomes" id="UP000298049">
    <property type="component" value="Chromosome"/>
</dbReference>
<feature type="modified residue" description="4-aspartylphosphate" evidence="8">
    <location>
        <position position="690"/>
    </location>
</feature>
<dbReference type="CDD" id="cd06225">
    <property type="entry name" value="HAMP"/>
    <property type="match status" value="1"/>
</dbReference>
<dbReference type="InterPro" id="IPR005467">
    <property type="entry name" value="His_kinase_dom"/>
</dbReference>
<evidence type="ECO:0000256" key="1">
    <source>
        <dbReference type="ARBA" id="ARBA00000085"/>
    </source>
</evidence>
<evidence type="ECO:0000259" key="10">
    <source>
        <dbReference type="PROSITE" id="PS50109"/>
    </source>
</evidence>
<dbReference type="InterPro" id="IPR003594">
    <property type="entry name" value="HATPase_dom"/>
</dbReference>
<feature type="domain" description="Histidine kinase" evidence="10">
    <location>
        <begin position="240"/>
        <end position="466"/>
    </location>
</feature>
<evidence type="ECO:0000256" key="3">
    <source>
        <dbReference type="ARBA" id="ARBA00012438"/>
    </source>
</evidence>
<gene>
    <name evidence="13" type="ORF">soil367_11720</name>
</gene>
<protein>
    <recommendedName>
        <fullName evidence="3">histidine kinase</fullName>
        <ecNumber evidence="3">2.7.13.3</ecNumber>
    </recommendedName>
</protein>
<dbReference type="AlphaFoldDB" id="A0A4V1D995"/>
<proteinExistence type="predicted"/>
<dbReference type="Gene3D" id="1.10.287.130">
    <property type="match status" value="1"/>
</dbReference>
<evidence type="ECO:0000313" key="13">
    <source>
        <dbReference type="EMBL" id="QCF27910.1"/>
    </source>
</evidence>
<evidence type="ECO:0000256" key="5">
    <source>
        <dbReference type="ARBA" id="ARBA00022679"/>
    </source>
</evidence>
<keyword evidence="9" id="KW-0812">Transmembrane</keyword>
<dbReference type="PROSITE" id="PS50110">
    <property type="entry name" value="RESPONSE_REGULATORY"/>
    <property type="match status" value="2"/>
</dbReference>
<dbReference type="SMART" id="SM00304">
    <property type="entry name" value="HAMP"/>
    <property type="match status" value="1"/>
</dbReference>
<evidence type="ECO:0000256" key="8">
    <source>
        <dbReference type="PROSITE-ProRule" id="PRU00169"/>
    </source>
</evidence>
<dbReference type="CDD" id="cd17546">
    <property type="entry name" value="REC_hyHK_CKI1_RcsC-like"/>
    <property type="match status" value="2"/>
</dbReference>
<dbReference type="CDD" id="cd16922">
    <property type="entry name" value="HATPase_EvgS-ArcB-TorS-like"/>
    <property type="match status" value="1"/>
</dbReference>
<reference evidence="13 14" key="1">
    <citation type="submission" date="2018-07" db="EMBL/GenBank/DDBJ databases">
        <title>Marsedoiliclastica nanhaica gen. nov. sp. nov., a novel marine hydrocarbonoclastic bacterium isolated from an in-situ enriched hydrocarbon-degrading consortium in deep-sea sediment.</title>
        <authorList>
            <person name="Dong C."/>
            <person name="Ma T."/>
            <person name="Liu R."/>
            <person name="Shao Z."/>
        </authorList>
    </citation>
    <scope>NUCLEOTIDE SEQUENCE [LARGE SCALE GENOMIC DNA]</scope>
    <source>
        <strain evidence="14">soil36-7</strain>
    </source>
</reference>
<feature type="transmembrane region" description="Helical" evidence="9">
    <location>
        <begin position="130"/>
        <end position="152"/>
    </location>
</feature>
<dbReference type="Pfam" id="PF02518">
    <property type="entry name" value="HATPase_c"/>
    <property type="match status" value="1"/>
</dbReference>
<dbReference type="Gene3D" id="3.30.565.10">
    <property type="entry name" value="Histidine kinase-like ATPase, C-terminal domain"/>
    <property type="match status" value="1"/>
</dbReference>
<keyword evidence="9" id="KW-0472">Membrane</keyword>
<dbReference type="PROSITE" id="PS50885">
    <property type="entry name" value="HAMP"/>
    <property type="match status" value="1"/>
</dbReference>
<comment type="catalytic activity">
    <reaction evidence="1">
        <text>ATP + protein L-histidine = ADP + protein N-phospho-L-histidine.</text>
        <dbReference type="EC" id="2.7.13.3"/>
    </reaction>
</comment>
<dbReference type="Pfam" id="PF00072">
    <property type="entry name" value="Response_reg"/>
    <property type="match status" value="2"/>
</dbReference>
<dbReference type="Gene3D" id="6.10.340.10">
    <property type="match status" value="1"/>
</dbReference>
<feature type="modified residue" description="4-aspartylphosphate" evidence="8">
    <location>
        <position position="539"/>
    </location>
</feature>
<keyword evidence="5" id="KW-0808">Transferase</keyword>
<comment type="subcellular location">
    <subcellularLocation>
        <location evidence="2">Membrane</location>
    </subcellularLocation>
</comment>
<evidence type="ECO:0000256" key="4">
    <source>
        <dbReference type="ARBA" id="ARBA00022553"/>
    </source>
</evidence>
<dbReference type="InterPro" id="IPR036097">
    <property type="entry name" value="HisK_dim/P_sf"/>
</dbReference>
<name>A0A4V1D995_9ALTE</name>
<dbReference type="PANTHER" id="PTHR45339:SF5">
    <property type="entry name" value="HISTIDINE KINASE"/>
    <property type="match status" value="1"/>
</dbReference>
<keyword evidence="14" id="KW-1185">Reference proteome</keyword>
<dbReference type="Pfam" id="PF17149">
    <property type="entry name" value="CHASE5"/>
    <property type="match status" value="1"/>
</dbReference>
<feature type="domain" description="Response regulatory" evidence="11">
    <location>
        <begin position="485"/>
        <end position="606"/>
    </location>
</feature>
<dbReference type="SMART" id="SM00387">
    <property type="entry name" value="HATPase_c"/>
    <property type="match status" value="1"/>
</dbReference>
<dbReference type="KEGG" id="hmi:soil367_11720"/>
<dbReference type="FunFam" id="3.30.565.10:FF:000010">
    <property type="entry name" value="Sensor histidine kinase RcsC"/>
    <property type="match status" value="1"/>
</dbReference>
<evidence type="ECO:0000256" key="6">
    <source>
        <dbReference type="ARBA" id="ARBA00022777"/>
    </source>
</evidence>
<dbReference type="InterPro" id="IPR001789">
    <property type="entry name" value="Sig_transdc_resp-reg_receiver"/>
</dbReference>
<dbReference type="FunFam" id="1.10.287.130:FF:000001">
    <property type="entry name" value="Two-component sensor histidine kinase"/>
    <property type="match status" value="1"/>
</dbReference>
<dbReference type="EMBL" id="CP031093">
    <property type="protein sequence ID" value="QCF27910.1"/>
    <property type="molecule type" value="Genomic_DNA"/>
</dbReference>
<dbReference type="SMART" id="SM00388">
    <property type="entry name" value="HisKA"/>
    <property type="match status" value="1"/>
</dbReference>
<dbReference type="PANTHER" id="PTHR45339">
    <property type="entry name" value="HYBRID SIGNAL TRANSDUCTION HISTIDINE KINASE J"/>
    <property type="match status" value="1"/>
</dbReference>
<dbReference type="GO" id="GO:0016020">
    <property type="term" value="C:membrane"/>
    <property type="evidence" value="ECO:0007669"/>
    <property type="project" value="UniProtKB-SubCell"/>
</dbReference>
<dbReference type="GO" id="GO:0000155">
    <property type="term" value="F:phosphorelay sensor kinase activity"/>
    <property type="evidence" value="ECO:0007669"/>
    <property type="project" value="InterPro"/>
</dbReference>
<evidence type="ECO:0000259" key="12">
    <source>
        <dbReference type="PROSITE" id="PS50885"/>
    </source>
</evidence>
<evidence type="ECO:0000313" key="14">
    <source>
        <dbReference type="Proteomes" id="UP000298049"/>
    </source>
</evidence>
<dbReference type="InterPro" id="IPR003660">
    <property type="entry name" value="HAMP_dom"/>
</dbReference>
<keyword evidence="7" id="KW-0902">Two-component regulatory system</keyword>
<keyword evidence="6" id="KW-0418">Kinase</keyword>
<dbReference type="OrthoDB" id="9810730at2"/>
<dbReference type="SMART" id="SM00448">
    <property type="entry name" value="REC"/>
    <property type="match status" value="2"/>
</dbReference>
<dbReference type="SUPFAM" id="SSF55874">
    <property type="entry name" value="ATPase domain of HSP90 chaperone/DNA topoisomerase II/histidine kinase"/>
    <property type="match status" value="1"/>
</dbReference>
<feature type="domain" description="HAMP" evidence="12">
    <location>
        <begin position="154"/>
        <end position="211"/>
    </location>
</feature>
<dbReference type="InterPro" id="IPR036890">
    <property type="entry name" value="HATPase_C_sf"/>
</dbReference>
<evidence type="ECO:0000256" key="9">
    <source>
        <dbReference type="SAM" id="Phobius"/>
    </source>
</evidence>
<accession>A0A4V1D995</accession>
<dbReference type="EC" id="2.7.13.3" evidence="3"/>
<organism evidence="13 14">
    <name type="scientific">Hydrocarboniclastica marina</name>
    <dbReference type="NCBI Taxonomy" id="2259620"/>
    <lineage>
        <taxon>Bacteria</taxon>
        <taxon>Pseudomonadati</taxon>
        <taxon>Pseudomonadota</taxon>
        <taxon>Gammaproteobacteria</taxon>
        <taxon>Alteromonadales</taxon>
        <taxon>Alteromonadaceae</taxon>
        <taxon>Hydrocarboniclastica</taxon>
    </lineage>
</organism>
<dbReference type="InterPro" id="IPR033414">
    <property type="entry name" value="Sensor_dom"/>
</dbReference>
<dbReference type="InterPro" id="IPR003661">
    <property type="entry name" value="HisK_dim/P_dom"/>
</dbReference>
<dbReference type="SUPFAM" id="SSF52172">
    <property type="entry name" value="CheY-like"/>
    <property type="match status" value="2"/>
</dbReference>
<dbReference type="InterPro" id="IPR011006">
    <property type="entry name" value="CheY-like_superfamily"/>
</dbReference>
<dbReference type="CDD" id="cd00082">
    <property type="entry name" value="HisKA"/>
    <property type="match status" value="1"/>
</dbReference>
<dbReference type="SUPFAM" id="SSF47384">
    <property type="entry name" value="Homodimeric domain of signal transducing histidine kinase"/>
    <property type="match status" value="1"/>
</dbReference>
<dbReference type="Gene3D" id="3.40.50.2300">
    <property type="match status" value="2"/>
</dbReference>